<dbReference type="GO" id="GO:0046935">
    <property type="term" value="F:1-phosphatidylinositol-3-kinase regulator activity"/>
    <property type="evidence" value="ECO:0007669"/>
    <property type="project" value="TreeGrafter"/>
</dbReference>
<feature type="domain" description="SOCS box" evidence="8">
    <location>
        <begin position="249"/>
        <end position="295"/>
    </location>
</feature>
<dbReference type="CDD" id="cd03717">
    <property type="entry name" value="SOCS_SOCS_like"/>
    <property type="match status" value="1"/>
</dbReference>
<dbReference type="AlphaFoldDB" id="A0AAD8FU95"/>
<evidence type="ECO:0000256" key="2">
    <source>
        <dbReference type="ARBA" id="ARBA00022604"/>
    </source>
</evidence>
<dbReference type="GO" id="GO:0005942">
    <property type="term" value="C:phosphatidylinositol 3-kinase complex"/>
    <property type="evidence" value="ECO:0007669"/>
    <property type="project" value="TreeGrafter"/>
</dbReference>
<dbReference type="GO" id="GO:0009968">
    <property type="term" value="P:negative regulation of signal transduction"/>
    <property type="evidence" value="ECO:0007669"/>
    <property type="project" value="UniProtKB-KW"/>
</dbReference>
<organism evidence="9 10">
    <name type="scientific">Acipenser oxyrinchus oxyrinchus</name>
    <dbReference type="NCBI Taxonomy" id="40147"/>
    <lineage>
        <taxon>Eukaryota</taxon>
        <taxon>Metazoa</taxon>
        <taxon>Chordata</taxon>
        <taxon>Craniata</taxon>
        <taxon>Vertebrata</taxon>
        <taxon>Euteleostomi</taxon>
        <taxon>Actinopterygii</taxon>
        <taxon>Chondrostei</taxon>
        <taxon>Acipenseriformes</taxon>
        <taxon>Acipenseridae</taxon>
        <taxon>Acipenser</taxon>
    </lineage>
</organism>
<reference evidence="9" key="1">
    <citation type="submission" date="2022-02" db="EMBL/GenBank/DDBJ databases">
        <title>Atlantic sturgeon de novo genome assembly.</title>
        <authorList>
            <person name="Stock M."/>
            <person name="Klopp C."/>
            <person name="Guiguen Y."/>
            <person name="Cabau C."/>
            <person name="Parinello H."/>
            <person name="Santidrian Yebra-Pimentel E."/>
            <person name="Kuhl H."/>
            <person name="Dirks R.P."/>
            <person name="Guessner J."/>
            <person name="Wuertz S."/>
            <person name="Du K."/>
            <person name="Schartl M."/>
        </authorList>
    </citation>
    <scope>NUCLEOTIDE SEQUENCE</scope>
    <source>
        <strain evidence="9">STURGEONOMICS-FGT-2020</strain>
        <tissue evidence="9">Whole blood</tissue>
    </source>
</reference>
<evidence type="ECO:0000256" key="1">
    <source>
        <dbReference type="ARBA" id="ARBA00004906"/>
    </source>
</evidence>
<sequence>MHSEEIKNESNNRKNDGLRCFLLGVRCTRFWMGHVHCVSKIPDTDAHSPDLPYFKRAVCHRQVPDSSTLSPPVNPASDPLEPGPMILPNLLVIPEKLLTAARFKDPSFGSPQRETTEDLIRVSSAMTHLELSGWYWGSITAAQAKELLNEAAEGTFLLRDSSNPGYLLTLSVKTSLGPTHLRIEYSGGAFCFDSMVVARPRLRKFNGVVDLLQHYALTCLRAASAQEERESDPSSTATVPPKETSLQLKLTRPLYVETPSLQHLCRVAINQSSRNNMDLPLPPRLKGYLQEYPFYL</sequence>
<gene>
    <name evidence="9" type="primary">Socs2</name>
    <name evidence="9" type="ORF">AOXY_G31431</name>
</gene>
<accession>A0AAD8FU95</accession>
<evidence type="ECO:0000259" key="7">
    <source>
        <dbReference type="PROSITE" id="PS50001"/>
    </source>
</evidence>
<comment type="caution">
    <text evidence="9">The sequence shown here is derived from an EMBL/GenBank/DDBJ whole genome shotgun (WGS) entry which is preliminary data.</text>
</comment>
<evidence type="ECO:0000313" key="10">
    <source>
        <dbReference type="Proteomes" id="UP001230051"/>
    </source>
</evidence>
<dbReference type="Pfam" id="PF07525">
    <property type="entry name" value="SOCS_box"/>
    <property type="match status" value="1"/>
</dbReference>
<keyword evidence="3" id="KW-0734">Signal transduction inhibitor</keyword>
<dbReference type="Pfam" id="PF00017">
    <property type="entry name" value="SH2"/>
    <property type="match status" value="1"/>
</dbReference>
<dbReference type="SMART" id="SM00969">
    <property type="entry name" value="SOCS_box"/>
    <property type="match status" value="1"/>
</dbReference>
<keyword evidence="4" id="KW-0833">Ubl conjugation pathway</keyword>
<dbReference type="GO" id="GO:0035556">
    <property type="term" value="P:intracellular signal transduction"/>
    <property type="evidence" value="ECO:0007669"/>
    <property type="project" value="InterPro"/>
</dbReference>
<dbReference type="SUPFAM" id="SSF55550">
    <property type="entry name" value="SH2 domain"/>
    <property type="match status" value="1"/>
</dbReference>
<dbReference type="SMART" id="SM00252">
    <property type="entry name" value="SH2"/>
    <property type="match status" value="1"/>
</dbReference>
<dbReference type="PANTHER" id="PTHR10155">
    <property type="entry name" value="PHOSPHATIDYLINOSITOL 3-KINASE REGULATORY SUBUNIT"/>
    <property type="match status" value="1"/>
</dbReference>
<dbReference type="Gene3D" id="3.30.505.10">
    <property type="entry name" value="SH2 domain"/>
    <property type="match status" value="1"/>
</dbReference>
<dbReference type="PRINTS" id="PR00401">
    <property type="entry name" value="SH2DOMAIN"/>
</dbReference>
<keyword evidence="5 6" id="KW-0727">SH2 domain</keyword>
<keyword evidence="10" id="KW-1185">Reference proteome</keyword>
<comment type="pathway">
    <text evidence="1">Protein modification; protein ubiquitination.</text>
</comment>
<evidence type="ECO:0000256" key="4">
    <source>
        <dbReference type="ARBA" id="ARBA00022786"/>
    </source>
</evidence>
<dbReference type="PROSITE" id="PS50225">
    <property type="entry name" value="SOCS"/>
    <property type="match status" value="1"/>
</dbReference>
<keyword evidence="2" id="KW-0341">Growth regulation</keyword>
<dbReference type="FunFam" id="1.10.750.20:FF:000002">
    <property type="entry name" value="Suppressor of cytokine signaling 2"/>
    <property type="match status" value="1"/>
</dbReference>
<dbReference type="SUPFAM" id="SSF158235">
    <property type="entry name" value="SOCS box-like"/>
    <property type="match status" value="1"/>
</dbReference>
<dbReference type="EMBL" id="JAGXEW010000047">
    <property type="protein sequence ID" value="KAK1152192.1"/>
    <property type="molecule type" value="Genomic_DNA"/>
</dbReference>
<evidence type="ECO:0000256" key="6">
    <source>
        <dbReference type="PROSITE-ProRule" id="PRU00191"/>
    </source>
</evidence>
<dbReference type="InterPro" id="IPR036860">
    <property type="entry name" value="SH2_dom_sf"/>
</dbReference>
<dbReference type="PANTHER" id="PTHR10155:SF7">
    <property type="entry name" value="SUPPRESSOR OF CYTOKINE SIGNALING 2"/>
    <property type="match status" value="1"/>
</dbReference>
<protein>
    <submittedName>
        <fullName evidence="9">Suppressor of cytokine signaling 2-like</fullName>
    </submittedName>
</protein>
<feature type="domain" description="SH2" evidence="7">
    <location>
        <begin position="134"/>
        <end position="254"/>
    </location>
</feature>
<dbReference type="InterPro" id="IPR000980">
    <property type="entry name" value="SH2"/>
</dbReference>
<dbReference type="InterPro" id="IPR036036">
    <property type="entry name" value="SOCS_box-like_dom_sf"/>
</dbReference>
<dbReference type="Gene3D" id="1.10.750.20">
    <property type="entry name" value="SOCS box"/>
    <property type="match status" value="1"/>
</dbReference>
<evidence type="ECO:0000259" key="8">
    <source>
        <dbReference type="PROSITE" id="PS50225"/>
    </source>
</evidence>
<evidence type="ECO:0000313" key="9">
    <source>
        <dbReference type="EMBL" id="KAK1152192.1"/>
    </source>
</evidence>
<evidence type="ECO:0000256" key="3">
    <source>
        <dbReference type="ARBA" id="ARBA00022700"/>
    </source>
</evidence>
<name>A0AAD8FU95_ACIOX</name>
<proteinExistence type="predicted"/>
<dbReference type="SMART" id="SM00253">
    <property type="entry name" value="SOCS"/>
    <property type="match status" value="1"/>
</dbReference>
<evidence type="ECO:0000256" key="5">
    <source>
        <dbReference type="ARBA" id="ARBA00022999"/>
    </source>
</evidence>
<dbReference type="GO" id="GO:0046854">
    <property type="term" value="P:phosphatidylinositol phosphate biosynthetic process"/>
    <property type="evidence" value="ECO:0007669"/>
    <property type="project" value="TreeGrafter"/>
</dbReference>
<dbReference type="Proteomes" id="UP001230051">
    <property type="component" value="Unassembled WGS sequence"/>
</dbReference>
<dbReference type="InterPro" id="IPR001496">
    <property type="entry name" value="SOCS_box"/>
</dbReference>
<dbReference type="PROSITE" id="PS50001">
    <property type="entry name" value="SH2"/>
    <property type="match status" value="1"/>
</dbReference>